<organism evidence="1 2">
    <name type="scientific">Thelohanellus kitauei</name>
    <name type="common">Myxosporean</name>
    <dbReference type="NCBI Taxonomy" id="669202"/>
    <lineage>
        <taxon>Eukaryota</taxon>
        <taxon>Metazoa</taxon>
        <taxon>Cnidaria</taxon>
        <taxon>Myxozoa</taxon>
        <taxon>Myxosporea</taxon>
        <taxon>Bivalvulida</taxon>
        <taxon>Platysporina</taxon>
        <taxon>Myxobolidae</taxon>
        <taxon>Thelohanellus</taxon>
    </lineage>
</organism>
<keyword evidence="2" id="KW-1185">Reference proteome</keyword>
<accession>A0A0C2MQ22</accession>
<sequence>MHMKIYSALKESLIQSLLISQTLEKESYKALEELDHEKDQSKSLLSESNDMLTGLNNNYMIFLSFSHEIEEIKYRLKKIEEERYIWLNLINNAKSKVEENILTIAENILKLNNL</sequence>
<evidence type="ECO:0000313" key="1">
    <source>
        <dbReference type="EMBL" id="KII69361.1"/>
    </source>
</evidence>
<dbReference type="Proteomes" id="UP000031668">
    <property type="component" value="Unassembled WGS sequence"/>
</dbReference>
<proteinExistence type="predicted"/>
<reference evidence="1 2" key="1">
    <citation type="journal article" date="2014" name="Genome Biol. Evol.">
        <title>The genome of the myxosporean Thelohanellus kitauei shows adaptations to nutrient acquisition within its fish host.</title>
        <authorList>
            <person name="Yang Y."/>
            <person name="Xiong J."/>
            <person name="Zhou Z."/>
            <person name="Huo F."/>
            <person name="Miao W."/>
            <person name="Ran C."/>
            <person name="Liu Y."/>
            <person name="Zhang J."/>
            <person name="Feng J."/>
            <person name="Wang M."/>
            <person name="Wang M."/>
            <person name="Wang L."/>
            <person name="Yao B."/>
        </authorList>
    </citation>
    <scope>NUCLEOTIDE SEQUENCE [LARGE SCALE GENOMIC DNA]</scope>
    <source>
        <strain evidence="1">Wuqing</strain>
    </source>
</reference>
<evidence type="ECO:0000313" key="2">
    <source>
        <dbReference type="Proteomes" id="UP000031668"/>
    </source>
</evidence>
<protein>
    <submittedName>
        <fullName evidence="1">Uncharacterized protein</fullName>
    </submittedName>
</protein>
<name>A0A0C2MQ22_THEKT</name>
<dbReference type="AlphaFoldDB" id="A0A0C2MQ22"/>
<gene>
    <name evidence="1" type="ORF">RF11_09786</name>
</gene>
<comment type="caution">
    <text evidence="1">The sequence shown here is derived from an EMBL/GenBank/DDBJ whole genome shotgun (WGS) entry which is preliminary data.</text>
</comment>
<dbReference type="EMBL" id="JWZT01002451">
    <property type="protein sequence ID" value="KII69361.1"/>
    <property type="molecule type" value="Genomic_DNA"/>
</dbReference>